<dbReference type="Proteomes" id="UP000292052">
    <property type="component" value="Unassembled WGS sequence"/>
</dbReference>
<dbReference type="SUPFAM" id="SSF58113">
    <property type="entry name" value="Apolipoprotein A-I"/>
    <property type="match status" value="1"/>
</dbReference>
<sequence>MAKFAFVAFVALVALQGCFAKPKGKQQEKSPLEELAANTENLVNNVTQALGIKELPDSKEVVEVLNTQTQTLANHVQEIVDKLKNEVKAHQGEVDNVIKQVQQKLSETATQLQQIAGPEATAKAKELKSSLDSGLKTAVAQVEKLVKAIEPDATKAKADIQKAAETLLHQISDVSNTLETQVKATVAEHEKTHKH</sequence>
<dbReference type="GO" id="GO:0005576">
    <property type="term" value="C:extracellular region"/>
    <property type="evidence" value="ECO:0007669"/>
    <property type="project" value="InterPro"/>
</dbReference>
<reference evidence="3 4" key="1">
    <citation type="submission" date="2017-03" db="EMBL/GenBank/DDBJ databases">
        <title>Genome of the blue death feigning beetle - Asbolus verrucosus.</title>
        <authorList>
            <person name="Rider S.D."/>
        </authorList>
    </citation>
    <scope>NUCLEOTIDE SEQUENCE [LARGE SCALE GENOMIC DNA]</scope>
    <source>
        <strain evidence="3">Butters</strain>
        <tissue evidence="3">Head and leg muscle</tissue>
    </source>
</reference>
<feature type="coiled-coil region" evidence="1">
    <location>
        <begin position="73"/>
        <end position="100"/>
    </location>
</feature>
<keyword evidence="1" id="KW-0175">Coiled coil</keyword>
<keyword evidence="4" id="KW-1185">Reference proteome</keyword>
<name>A0A482VCK2_ASBVE</name>
<keyword evidence="2" id="KW-0732">Signal</keyword>
<proteinExistence type="predicted"/>
<evidence type="ECO:0000313" key="4">
    <source>
        <dbReference type="Proteomes" id="UP000292052"/>
    </source>
</evidence>
<gene>
    <name evidence="3" type="ORF">BDFB_003144</name>
</gene>
<organism evidence="3 4">
    <name type="scientific">Asbolus verrucosus</name>
    <name type="common">Desert ironclad beetle</name>
    <dbReference type="NCBI Taxonomy" id="1661398"/>
    <lineage>
        <taxon>Eukaryota</taxon>
        <taxon>Metazoa</taxon>
        <taxon>Ecdysozoa</taxon>
        <taxon>Arthropoda</taxon>
        <taxon>Hexapoda</taxon>
        <taxon>Insecta</taxon>
        <taxon>Pterygota</taxon>
        <taxon>Neoptera</taxon>
        <taxon>Endopterygota</taxon>
        <taxon>Coleoptera</taxon>
        <taxon>Polyphaga</taxon>
        <taxon>Cucujiformia</taxon>
        <taxon>Tenebrionidae</taxon>
        <taxon>Pimeliinae</taxon>
        <taxon>Asbolus</taxon>
    </lineage>
</organism>
<dbReference type="PROSITE" id="PS51257">
    <property type="entry name" value="PROKAR_LIPOPROTEIN"/>
    <property type="match status" value="1"/>
</dbReference>
<dbReference type="Pfam" id="PF07464">
    <property type="entry name" value="ApoLp-III"/>
    <property type="match status" value="1"/>
</dbReference>
<dbReference type="InterPro" id="IPR010009">
    <property type="entry name" value="ApoLp-III"/>
</dbReference>
<evidence type="ECO:0000313" key="3">
    <source>
        <dbReference type="EMBL" id="RZB40699.1"/>
    </source>
</evidence>
<dbReference type="GO" id="GO:0008289">
    <property type="term" value="F:lipid binding"/>
    <property type="evidence" value="ECO:0007669"/>
    <property type="project" value="InterPro"/>
</dbReference>
<feature type="chain" id="PRO_5019779695" evidence="2">
    <location>
        <begin position="21"/>
        <end position="195"/>
    </location>
</feature>
<dbReference type="AlphaFoldDB" id="A0A482VCK2"/>
<accession>A0A482VCK2</accession>
<dbReference type="EMBL" id="QDEB01116744">
    <property type="protein sequence ID" value="RZB40699.1"/>
    <property type="molecule type" value="Genomic_DNA"/>
</dbReference>
<dbReference type="STRING" id="1661398.A0A482VCK2"/>
<evidence type="ECO:0000256" key="2">
    <source>
        <dbReference type="SAM" id="SignalP"/>
    </source>
</evidence>
<dbReference type="GO" id="GO:0006869">
    <property type="term" value="P:lipid transport"/>
    <property type="evidence" value="ECO:0007669"/>
    <property type="project" value="InterPro"/>
</dbReference>
<feature type="signal peptide" evidence="2">
    <location>
        <begin position="1"/>
        <end position="20"/>
    </location>
</feature>
<dbReference type="OrthoDB" id="6755152at2759"/>
<evidence type="ECO:0000256" key="1">
    <source>
        <dbReference type="SAM" id="Coils"/>
    </source>
</evidence>
<protein>
    <submittedName>
        <fullName evidence="3">Sgm1</fullName>
    </submittedName>
</protein>
<dbReference type="Gene3D" id="1.20.120.20">
    <property type="entry name" value="Apolipoprotein"/>
    <property type="match status" value="1"/>
</dbReference>
<comment type="caution">
    <text evidence="3">The sequence shown here is derived from an EMBL/GenBank/DDBJ whole genome shotgun (WGS) entry which is preliminary data.</text>
</comment>